<dbReference type="Proteomes" id="UP001209570">
    <property type="component" value="Unassembled WGS sequence"/>
</dbReference>
<evidence type="ECO:0000313" key="3">
    <source>
        <dbReference type="Proteomes" id="UP001209570"/>
    </source>
</evidence>
<dbReference type="EMBL" id="JAKCXM010000096">
    <property type="protein sequence ID" value="KAJ0402720.1"/>
    <property type="molecule type" value="Genomic_DNA"/>
</dbReference>
<evidence type="ECO:0000256" key="1">
    <source>
        <dbReference type="SAM" id="MobiDB-lite"/>
    </source>
</evidence>
<feature type="region of interest" description="Disordered" evidence="1">
    <location>
        <begin position="256"/>
        <end position="316"/>
    </location>
</feature>
<organism evidence="2 3">
    <name type="scientific">Pythium insidiosum</name>
    <name type="common">Pythiosis disease agent</name>
    <dbReference type="NCBI Taxonomy" id="114742"/>
    <lineage>
        <taxon>Eukaryota</taxon>
        <taxon>Sar</taxon>
        <taxon>Stramenopiles</taxon>
        <taxon>Oomycota</taxon>
        <taxon>Peronosporomycetes</taxon>
        <taxon>Pythiales</taxon>
        <taxon>Pythiaceae</taxon>
        <taxon>Pythium</taxon>
    </lineage>
</organism>
<proteinExistence type="predicted"/>
<keyword evidence="3" id="KW-1185">Reference proteome</keyword>
<reference evidence="2" key="1">
    <citation type="submission" date="2021-12" db="EMBL/GenBank/DDBJ databases">
        <title>Prjna785345.</title>
        <authorList>
            <person name="Rujirawat T."/>
            <person name="Krajaejun T."/>
        </authorList>
    </citation>
    <scope>NUCLEOTIDE SEQUENCE</scope>
    <source>
        <strain evidence="2">Pi057C3</strain>
    </source>
</reference>
<accession>A0AAD5LJ29</accession>
<comment type="caution">
    <text evidence="2">The sequence shown here is derived from an EMBL/GenBank/DDBJ whole genome shotgun (WGS) entry which is preliminary data.</text>
</comment>
<protein>
    <submittedName>
        <fullName evidence="2">Uncharacterized protein</fullName>
    </submittedName>
</protein>
<evidence type="ECO:0000313" key="2">
    <source>
        <dbReference type="EMBL" id="KAJ0402720.1"/>
    </source>
</evidence>
<gene>
    <name evidence="2" type="ORF">P43SY_007862</name>
</gene>
<sequence length="316" mass="35114">MSSERKVKIIDEYASCDSDSDDNVPLSQLRLPKREPAAVKAEPGVKQEPQNGNSGSGRGAAAKRDADASDSDDNVPISALAKRLKTEPAATPRAATKKKKRVKIKFKQQECTEELYKSLKGRLVQELLCRWWYAVEWPPANHSRHLHGVQELDGFRGAYIRVRGDDMGSIVDTRPQSGKPSFLHFFAQPSATVQKLLIKAYEKQMEVLAEHEGADAPLLKELKSALASASKISPEKADKSVVKIMKKYKELADEIKEIQEKAMQEDNTGTDEDDGENGDDDDDEDDEMDATAEANGDENDDDEDEDDDDDAEQFDD</sequence>
<name>A0AAD5LJ29_PYTIN</name>
<feature type="region of interest" description="Disordered" evidence="1">
    <location>
        <begin position="1"/>
        <end position="100"/>
    </location>
</feature>
<dbReference type="AlphaFoldDB" id="A0AAD5LJ29"/>
<feature type="compositionally biased region" description="Acidic residues" evidence="1">
    <location>
        <begin position="268"/>
        <end position="316"/>
    </location>
</feature>
<feature type="compositionally biased region" description="Basic and acidic residues" evidence="1">
    <location>
        <begin position="1"/>
        <end position="11"/>
    </location>
</feature>